<proteinExistence type="inferred from homology"/>
<evidence type="ECO:0000256" key="3">
    <source>
        <dbReference type="SAM" id="Phobius"/>
    </source>
</evidence>
<feature type="compositionally biased region" description="Polar residues" evidence="2">
    <location>
        <begin position="72"/>
        <end position="84"/>
    </location>
</feature>
<evidence type="ECO:0000259" key="4">
    <source>
        <dbReference type="Pfam" id="PF03816"/>
    </source>
</evidence>
<keyword evidence="3" id="KW-0812">Transmembrane</keyword>
<accession>A0A2V1K8G6</accession>
<evidence type="ECO:0000313" key="6">
    <source>
        <dbReference type="Proteomes" id="UP000245283"/>
    </source>
</evidence>
<evidence type="ECO:0000256" key="2">
    <source>
        <dbReference type="SAM" id="MobiDB-lite"/>
    </source>
</evidence>
<feature type="region of interest" description="Disordered" evidence="2">
    <location>
        <begin position="1"/>
        <end position="108"/>
    </location>
</feature>
<evidence type="ECO:0000313" key="5">
    <source>
        <dbReference type="EMBL" id="PWF27413.1"/>
    </source>
</evidence>
<dbReference type="AlphaFoldDB" id="A0A2V1K8G6"/>
<dbReference type="PANTHER" id="PTHR33392">
    <property type="entry name" value="POLYISOPRENYL-TEICHOIC ACID--PEPTIDOGLYCAN TEICHOIC ACID TRANSFERASE TAGU"/>
    <property type="match status" value="1"/>
</dbReference>
<dbReference type="Proteomes" id="UP000245283">
    <property type="component" value="Unassembled WGS sequence"/>
</dbReference>
<comment type="similarity">
    <text evidence="1">Belongs to the LytR/CpsA/Psr (LCP) family.</text>
</comment>
<sequence>MSPQPPSFDPTNRRKRPSANDAKNVGHGGEVPRAEHTQVFKPEDIPSSEQQRPVAAGQASAQVPPSYAPAGSRQSGEQYQQAPQRPSEPPRGNQPPGPPPAGRRPRKKRRKWPIVLIVVLALIIGWPGFLIIHGNNKMEHVDALSDAADTPGTTYLIVGSDQREEDGINDGATDGQRADSIMLLQVPESGNAALVSLPRDSYVEIPGYGASKINASYSLGGPELLVSTVENLSGMTVDHYVEVSMSGVSSLVDAVGGVNLCLDYDVSDKKSKLEWEAGCHDADGDTALAFSRMRYSDPKGDIGRAERQRQVVSKVIKKAASPSTLINPVKQYKLVDSAATTLTMSTGSGLTNMAGAALGLRSVMGDDGLMGAPPISSLNYRTPSGASAVLLDPDTIDSFFEKMKNGELTQDDFTDLG</sequence>
<evidence type="ECO:0000256" key="1">
    <source>
        <dbReference type="ARBA" id="ARBA00006068"/>
    </source>
</evidence>
<feature type="compositionally biased region" description="Pro residues" evidence="2">
    <location>
        <begin position="86"/>
        <end position="102"/>
    </location>
</feature>
<dbReference type="Gene3D" id="3.40.630.190">
    <property type="entry name" value="LCP protein"/>
    <property type="match status" value="1"/>
</dbReference>
<dbReference type="EMBL" id="QETB01000001">
    <property type="protein sequence ID" value="PWF27413.1"/>
    <property type="molecule type" value="Genomic_DNA"/>
</dbReference>
<feature type="domain" description="Cell envelope-related transcriptional attenuator" evidence="4">
    <location>
        <begin position="177"/>
        <end position="320"/>
    </location>
</feature>
<organism evidence="5 6">
    <name type="scientific">Ancrocorticia populi</name>
    <dbReference type="NCBI Taxonomy" id="2175228"/>
    <lineage>
        <taxon>Bacteria</taxon>
        <taxon>Bacillati</taxon>
        <taxon>Actinomycetota</taxon>
        <taxon>Actinomycetes</taxon>
        <taxon>Actinomycetales</taxon>
        <taxon>Actinomycetaceae</taxon>
        <taxon>Ancrocorticia</taxon>
    </lineage>
</organism>
<dbReference type="RefSeq" id="WP_109092913.1">
    <property type="nucleotide sequence ID" value="NZ_QETB01000001.1"/>
</dbReference>
<dbReference type="OrthoDB" id="9782542at2"/>
<feature type="compositionally biased region" description="Basic and acidic residues" evidence="2">
    <location>
        <begin position="30"/>
        <end position="44"/>
    </location>
</feature>
<gene>
    <name evidence="5" type="ORF">DD236_03245</name>
</gene>
<dbReference type="PANTHER" id="PTHR33392:SF6">
    <property type="entry name" value="POLYISOPRENYL-TEICHOIC ACID--PEPTIDOGLYCAN TEICHOIC ACID TRANSFERASE TAGU"/>
    <property type="match status" value="1"/>
</dbReference>
<name>A0A2V1K8G6_9ACTO</name>
<dbReference type="Pfam" id="PF03816">
    <property type="entry name" value="LytR_cpsA_psr"/>
    <property type="match status" value="1"/>
</dbReference>
<dbReference type="InterPro" id="IPR050922">
    <property type="entry name" value="LytR/CpsA/Psr_CW_biosynth"/>
</dbReference>
<keyword evidence="6" id="KW-1185">Reference proteome</keyword>
<keyword evidence="3" id="KW-1133">Transmembrane helix</keyword>
<protein>
    <submittedName>
        <fullName evidence="5">Transcriptional regulator</fullName>
    </submittedName>
</protein>
<keyword evidence="3" id="KW-0472">Membrane</keyword>
<dbReference type="NCBIfam" id="TIGR00350">
    <property type="entry name" value="lytR_cpsA_psr"/>
    <property type="match status" value="1"/>
</dbReference>
<feature type="transmembrane region" description="Helical" evidence="3">
    <location>
        <begin position="112"/>
        <end position="132"/>
    </location>
</feature>
<dbReference type="InterPro" id="IPR004474">
    <property type="entry name" value="LytR_CpsA_psr"/>
</dbReference>
<comment type="caution">
    <text evidence="5">The sequence shown here is derived from an EMBL/GenBank/DDBJ whole genome shotgun (WGS) entry which is preliminary data.</text>
</comment>
<reference evidence="6" key="1">
    <citation type="submission" date="2018-05" db="EMBL/GenBank/DDBJ databases">
        <authorList>
            <person name="Li Y."/>
        </authorList>
    </citation>
    <scope>NUCLEOTIDE SEQUENCE [LARGE SCALE GENOMIC DNA]</scope>
    <source>
        <strain evidence="6">sk1b4</strain>
    </source>
</reference>